<comment type="caution">
    <text evidence="1">The sequence shown here is derived from an EMBL/GenBank/DDBJ whole genome shotgun (WGS) entry which is preliminary data.</text>
</comment>
<dbReference type="Proteomes" id="UP001209878">
    <property type="component" value="Unassembled WGS sequence"/>
</dbReference>
<proteinExistence type="predicted"/>
<protein>
    <submittedName>
        <fullName evidence="1">Uncharacterized protein</fullName>
    </submittedName>
</protein>
<organism evidence="1 2">
    <name type="scientific">Ridgeia piscesae</name>
    <name type="common">Tubeworm</name>
    <dbReference type="NCBI Taxonomy" id="27915"/>
    <lineage>
        <taxon>Eukaryota</taxon>
        <taxon>Metazoa</taxon>
        <taxon>Spiralia</taxon>
        <taxon>Lophotrochozoa</taxon>
        <taxon>Annelida</taxon>
        <taxon>Polychaeta</taxon>
        <taxon>Sedentaria</taxon>
        <taxon>Canalipalpata</taxon>
        <taxon>Sabellida</taxon>
        <taxon>Siboglinidae</taxon>
        <taxon>Ridgeia</taxon>
    </lineage>
</organism>
<accession>A0AAD9JM20</accession>
<keyword evidence="2" id="KW-1185">Reference proteome</keyword>
<name>A0AAD9JM20_RIDPI</name>
<gene>
    <name evidence="1" type="ORF">NP493_2064g00005</name>
</gene>
<dbReference type="EMBL" id="JAODUO010002060">
    <property type="protein sequence ID" value="KAK2155564.1"/>
    <property type="molecule type" value="Genomic_DNA"/>
</dbReference>
<dbReference type="AlphaFoldDB" id="A0AAD9JM20"/>
<sequence>MAILINIISQIILKDGACQRINNENQNMTPRGNKSLTALKHHEKISYQHRIMI</sequence>
<reference evidence="1" key="1">
    <citation type="journal article" date="2023" name="Mol. Biol. Evol.">
        <title>Third-Generation Sequencing Reveals the Adaptive Role of the Epigenome in Three Deep-Sea Polychaetes.</title>
        <authorList>
            <person name="Perez M."/>
            <person name="Aroh O."/>
            <person name="Sun Y."/>
            <person name="Lan Y."/>
            <person name="Juniper S.K."/>
            <person name="Young C.R."/>
            <person name="Angers B."/>
            <person name="Qian P.Y."/>
        </authorList>
    </citation>
    <scope>NUCLEOTIDE SEQUENCE</scope>
    <source>
        <strain evidence="1">R07B-5</strain>
    </source>
</reference>
<evidence type="ECO:0000313" key="1">
    <source>
        <dbReference type="EMBL" id="KAK2155564.1"/>
    </source>
</evidence>
<evidence type="ECO:0000313" key="2">
    <source>
        <dbReference type="Proteomes" id="UP001209878"/>
    </source>
</evidence>